<dbReference type="GO" id="GO:0030572">
    <property type="term" value="F:phosphatidyltransferase activity"/>
    <property type="evidence" value="ECO:0007669"/>
    <property type="project" value="UniProtKB-ARBA"/>
</dbReference>
<evidence type="ECO:0000256" key="1">
    <source>
        <dbReference type="ARBA" id="ARBA00003145"/>
    </source>
</evidence>
<evidence type="ECO:0000313" key="8">
    <source>
        <dbReference type="Proteomes" id="UP000186336"/>
    </source>
</evidence>
<dbReference type="CDD" id="cd09105">
    <property type="entry name" value="PLDc_vPLD1_2_like_2"/>
    <property type="match status" value="1"/>
</dbReference>
<dbReference type="Gene3D" id="3.30.870.10">
    <property type="entry name" value="Endonuclease Chain A"/>
    <property type="match status" value="2"/>
</dbReference>
<dbReference type="SUPFAM" id="SSF56024">
    <property type="entry name" value="Phospholipase D/nuclease"/>
    <property type="match status" value="2"/>
</dbReference>
<dbReference type="AlphaFoldDB" id="A0A1P8MZZ1"/>
<comment type="function">
    <text evidence="1">Could be a virulence factor.</text>
</comment>
<dbReference type="PROSITE" id="PS50035">
    <property type="entry name" value="PLD"/>
    <property type="match status" value="2"/>
</dbReference>
<proteinExistence type="predicted"/>
<keyword evidence="4" id="KW-0964">Secreted</keyword>
<dbReference type="GO" id="GO:0005576">
    <property type="term" value="C:extracellular region"/>
    <property type="evidence" value="ECO:0007669"/>
    <property type="project" value="UniProtKB-SubCell"/>
</dbReference>
<dbReference type="GO" id="GO:0032049">
    <property type="term" value="P:cardiolipin biosynthetic process"/>
    <property type="evidence" value="ECO:0007669"/>
    <property type="project" value="UniProtKB-ARBA"/>
</dbReference>
<dbReference type="OrthoDB" id="8828485at2"/>
<evidence type="ECO:0000256" key="5">
    <source>
        <dbReference type="ARBA" id="ARBA00029594"/>
    </source>
</evidence>
<evidence type="ECO:0000313" key="7">
    <source>
        <dbReference type="EMBL" id="APX13624.1"/>
    </source>
</evidence>
<evidence type="ECO:0000256" key="2">
    <source>
        <dbReference type="ARBA" id="ARBA00004613"/>
    </source>
</evidence>
<dbReference type="STRING" id="299262.BWR18_01645"/>
<reference evidence="7 8" key="1">
    <citation type="submission" date="2017-01" db="EMBL/GenBank/DDBJ databases">
        <title>Complete genome of Tateyamaria omphalii DOK1-4 isolated from seawater in Dokdo.</title>
        <authorList>
            <person name="Kim J.H."/>
            <person name="Chi W.-J."/>
        </authorList>
    </citation>
    <scope>NUCLEOTIDE SEQUENCE [LARGE SCALE GENOMIC DNA]</scope>
    <source>
        <strain evidence="7 8">DOK1-4</strain>
    </source>
</reference>
<keyword evidence="8" id="KW-1185">Reference proteome</keyword>
<protein>
    <recommendedName>
        <fullName evidence="3">Phospholipase D</fullName>
    </recommendedName>
    <alternativeName>
        <fullName evidence="5">Choline phosphatase</fullName>
    </alternativeName>
</protein>
<gene>
    <name evidence="7" type="ORF">BWR18_01645</name>
</gene>
<dbReference type="Proteomes" id="UP000186336">
    <property type="component" value="Chromosome"/>
</dbReference>
<evidence type="ECO:0000256" key="3">
    <source>
        <dbReference type="ARBA" id="ARBA00018392"/>
    </source>
</evidence>
<dbReference type="EMBL" id="CP019312">
    <property type="protein sequence ID" value="APX13624.1"/>
    <property type="molecule type" value="Genomic_DNA"/>
</dbReference>
<dbReference type="PANTHER" id="PTHR21248:SF12">
    <property type="entry name" value="CARDIOLIPIN SYNTHASE C"/>
    <property type="match status" value="1"/>
</dbReference>
<dbReference type="Pfam" id="PF00614">
    <property type="entry name" value="PLDc"/>
    <property type="match status" value="1"/>
</dbReference>
<accession>A0A1P8MZZ1</accession>
<feature type="domain" description="PLD phosphodiesterase" evidence="6">
    <location>
        <begin position="193"/>
        <end position="220"/>
    </location>
</feature>
<evidence type="ECO:0000256" key="4">
    <source>
        <dbReference type="ARBA" id="ARBA00022525"/>
    </source>
</evidence>
<feature type="domain" description="PLD phosphodiesterase" evidence="6">
    <location>
        <begin position="410"/>
        <end position="432"/>
    </location>
</feature>
<dbReference type="SMART" id="SM00155">
    <property type="entry name" value="PLDc"/>
    <property type="match status" value="2"/>
</dbReference>
<dbReference type="PANTHER" id="PTHR21248">
    <property type="entry name" value="CARDIOLIPIN SYNTHASE"/>
    <property type="match status" value="1"/>
</dbReference>
<comment type="subcellular location">
    <subcellularLocation>
        <location evidence="2">Secreted</location>
    </subcellularLocation>
</comment>
<dbReference type="Pfam" id="PF13091">
    <property type="entry name" value="PLDc_2"/>
    <property type="match status" value="1"/>
</dbReference>
<organism evidence="7 8">
    <name type="scientific">Tateyamaria omphalii</name>
    <dbReference type="NCBI Taxonomy" id="299262"/>
    <lineage>
        <taxon>Bacteria</taxon>
        <taxon>Pseudomonadati</taxon>
        <taxon>Pseudomonadota</taxon>
        <taxon>Alphaproteobacteria</taxon>
        <taxon>Rhodobacterales</taxon>
        <taxon>Roseobacteraceae</taxon>
        <taxon>Tateyamaria</taxon>
    </lineage>
</organism>
<dbReference type="KEGG" id="tom:BWR18_01645"/>
<dbReference type="InterPro" id="IPR025202">
    <property type="entry name" value="PLD-like_dom"/>
</dbReference>
<evidence type="ECO:0000259" key="6">
    <source>
        <dbReference type="PROSITE" id="PS50035"/>
    </source>
</evidence>
<dbReference type="InterPro" id="IPR001736">
    <property type="entry name" value="PLipase_D/transphosphatidylase"/>
</dbReference>
<name>A0A1P8MZZ1_9RHOB</name>
<sequence>MDPSAPRPTTPAQSDVQILITAAETYPEMERAFLAAEREIWASYRVFDLATKLRSDEGRAIGETWFDLIVHVLRRGVRLNMVLADFDPILAPKLHCAAWTARRAFIAAGEAAGPDADLHVVNATHSGRVGIIPRMLLWPRTVREIARLARKLNAMPSHQRARRLQCSPGLRPWLKESTGGTLSARKWRPPPLVPGTHHQKIAVFDRSRLCVGGLDLDERRYDDKGHHRARDETWHDIQLMCRGAVVQEAQEHLETFLHAVAGDGDVPQTSHLRRTLSRRRRVEAPHLGPRPLVCELADAHFNMIRQARQLIYLETQFFRDVRIADALAEAAQKTPELGLILILPGAPEDVAFDGNTGSDARFGEYQQARALDRISDGFGTRLALCSPVKPMRVAGRGRDTLCGSPIIYVHAKVSVFDDAGAIVSSANLNARSLKWDTEAGVVLDRAQDVRGMRHRVFDHWLSADADPACYDPARAVAGFRDIISRNAECAPEARTGFLVPHDRAPATEFGRPLPGVPDAMV</sequence>